<dbReference type="AlphaFoldDB" id="A0A2P2NYJ1"/>
<name>A0A2P2NYJ1_RHIMU</name>
<proteinExistence type="predicted"/>
<sequence>MGELVFQKNQITRPFFLFFSHLLHWLSSTCKLGRTETEVIS</sequence>
<dbReference type="EMBL" id="GGEC01067029">
    <property type="protein sequence ID" value="MBX47513.1"/>
    <property type="molecule type" value="Transcribed_RNA"/>
</dbReference>
<evidence type="ECO:0000313" key="1">
    <source>
        <dbReference type="EMBL" id="MBX47513.1"/>
    </source>
</evidence>
<protein>
    <submittedName>
        <fullName evidence="1">Uncharacterized protein</fullName>
    </submittedName>
</protein>
<organism evidence="1">
    <name type="scientific">Rhizophora mucronata</name>
    <name type="common">Asiatic mangrove</name>
    <dbReference type="NCBI Taxonomy" id="61149"/>
    <lineage>
        <taxon>Eukaryota</taxon>
        <taxon>Viridiplantae</taxon>
        <taxon>Streptophyta</taxon>
        <taxon>Embryophyta</taxon>
        <taxon>Tracheophyta</taxon>
        <taxon>Spermatophyta</taxon>
        <taxon>Magnoliopsida</taxon>
        <taxon>eudicotyledons</taxon>
        <taxon>Gunneridae</taxon>
        <taxon>Pentapetalae</taxon>
        <taxon>rosids</taxon>
        <taxon>fabids</taxon>
        <taxon>Malpighiales</taxon>
        <taxon>Rhizophoraceae</taxon>
        <taxon>Rhizophora</taxon>
    </lineage>
</organism>
<reference evidence="1" key="1">
    <citation type="submission" date="2018-02" db="EMBL/GenBank/DDBJ databases">
        <title>Rhizophora mucronata_Transcriptome.</title>
        <authorList>
            <person name="Meera S.P."/>
            <person name="Sreeshan A."/>
            <person name="Augustine A."/>
        </authorList>
    </citation>
    <scope>NUCLEOTIDE SEQUENCE</scope>
    <source>
        <tissue evidence="1">Leaf</tissue>
    </source>
</reference>
<accession>A0A2P2NYJ1</accession>